<keyword evidence="8" id="KW-1185">Reference proteome</keyword>
<evidence type="ECO:0000313" key="8">
    <source>
        <dbReference type="Proteomes" id="UP000037510"/>
    </source>
</evidence>
<evidence type="ECO:0000259" key="6">
    <source>
        <dbReference type="Pfam" id="PF08154"/>
    </source>
</evidence>
<dbReference type="PROSITE" id="PS00678">
    <property type="entry name" value="WD_REPEATS_1"/>
    <property type="match status" value="1"/>
</dbReference>
<feature type="repeat" description="WD" evidence="5">
    <location>
        <begin position="308"/>
        <end position="338"/>
    </location>
</feature>
<dbReference type="Proteomes" id="UP000037510">
    <property type="component" value="Unassembled WGS sequence"/>
</dbReference>
<dbReference type="EMBL" id="JTDY01004221">
    <property type="protein sequence ID" value="KOB68440.1"/>
    <property type="molecule type" value="Genomic_DNA"/>
</dbReference>
<evidence type="ECO:0000256" key="4">
    <source>
        <dbReference type="ARBA" id="ARBA00023242"/>
    </source>
</evidence>
<comment type="caution">
    <text evidence="7">The sequence shown here is derived from an EMBL/GenBank/DDBJ whole genome shotgun (WGS) entry which is preliminary data.</text>
</comment>
<dbReference type="InterPro" id="IPR020472">
    <property type="entry name" value="WD40_PAC1"/>
</dbReference>
<dbReference type="PROSITE" id="PS50294">
    <property type="entry name" value="WD_REPEATS_REGION"/>
    <property type="match status" value="5"/>
</dbReference>
<evidence type="ECO:0000256" key="3">
    <source>
        <dbReference type="ARBA" id="ARBA00022737"/>
    </source>
</evidence>
<dbReference type="PANTHER" id="PTHR19848">
    <property type="entry name" value="WD40 REPEAT PROTEIN"/>
    <property type="match status" value="1"/>
</dbReference>
<dbReference type="PANTHER" id="PTHR19848:SF0">
    <property type="entry name" value="NOTCHLESS PROTEIN HOMOLOG 1"/>
    <property type="match status" value="1"/>
</dbReference>
<dbReference type="GO" id="GO:0007219">
    <property type="term" value="P:Notch signaling pathway"/>
    <property type="evidence" value="ECO:0007669"/>
    <property type="project" value="TreeGrafter"/>
</dbReference>
<dbReference type="Gene3D" id="2.130.10.10">
    <property type="entry name" value="YVTN repeat-like/Quinoprotein amine dehydrogenase"/>
    <property type="match status" value="3"/>
</dbReference>
<feature type="repeat" description="WD" evidence="5">
    <location>
        <begin position="266"/>
        <end position="307"/>
    </location>
</feature>
<sequence length="338" mass="37050">MDVDLPSSIQAKLKSDTGEEAGGTLDIPLTVTKDQLQLICNALLEEEDTPFLFFVKDVEIKNTLQEALDIKSLNSEEVVEIIYQQQAVFRVRPVTRCTSSIPGHAEAVISTSFSPSGRQLASGSGDTTVRFWDLPTQTPLHVCKGHTNWVLCISWSPDGLKLASACKTGRAMLWDPSTGNQIGKTMIGHKQWITALTWEPYHLNPECKKLASSSKDGDVRIWDTVTGLTVLSLCGHSKAVTSVKWASFDKSVKLWEAATGKFITTLRGHVQAVYMVAWSADSRLLLSSSADSTLKVWSMKTKKLELDLPGHADEVFAVDWAPNGEYVASGGKDKVLKL</sequence>
<dbReference type="Pfam" id="PF00400">
    <property type="entry name" value="WD40"/>
    <property type="match status" value="6"/>
</dbReference>
<feature type="repeat" description="WD" evidence="5">
    <location>
        <begin position="186"/>
        <end position="232"/>
    </location>
</feature>
<dbReference type="PRINTS" id="PR00319">
    <property type="entry name" value="GPROTEINB"/>
</dbReference>
<dbReference type="InterPro" id="IPR019775">
    <property type="entry name" value="WD40_repeat_CS"/>
</dbReference>
<keyword evidence="2 5" id="KW-0853">WD repeat</keyword>
<gene>
    <name evidence="7" type="ORF">OBRU01_18374</name>
</gene>
<organism evidence="7 8">
    <name type="scientific">Operophtera brumata</name>
    <name type="common">Winter moth</name>
    <name type="synonym">Phalaena brumata</name>
    <dbReference type="NCBI Taxonomy" id="104452"/>
    <lineage>
        <taxon>Eukaryota</taxon>
        <taxon>Metazoa</taxon>
        <taxon>Ecdysozoa</taxon>
        <taxon>Arthropoda</taxon>
        <taxon>Hexapoda</taxon>
        <taxon>Insecta</taxon>
        <taxon>Pterygota</taxon>
        <taxon>Neoptera</taxon>
        <taxon>Endopterygota</taxon>
        <taxon>Lepidoptera</taxon>
        <taxon>Glossata</taxon>
        <taxon>Ditrysia</taxon>
        <taxon>Geometroidea</taxon>
        <taxon>Geometridae</taxon>
        <taxon>Larentiinae</taxon>
        <taxon>Operophtera</taxon>
    </lineage>
</organism>
<feature type="repeat" description="WD" evidence="5">
    <location>
        <begin position="143"/>
        <end position="184"/>
    </location>
</feature>
<keyword evidence="3" id="KW-0677">Repeat</keyword>
<reference evidence="7 8" key="1">
    <citation type="journal article" date="2015" name="Genome Biol. Evol.">
        <title>The genome of winter moth (Operophtera brumata) provides a genomic perspective on sexual dimorphism and phenology.</title>
        <authorList>
            <person name="Derks M.F."/>
            <person name="Smit S."/>
            <person name="Salis L."/>
            <person name="Schijlen E."/>
            <person name="Bossers A."/>
            <person name="Mateman C."/>
            <person name="Pijl A.S."/>
            <person name="de Ridder D."/>
            <person name="Groenen M.A."/>
            <person name="Visser M.E."/>
            <person name="Megens H.J."/>
        </authorList>
    </citation>
    <scope>NUCLEOTIDE SEQUENCE [LARGE SCALE GENOMIC DNA]</scope>
    <source>
        <strain evidence="7">WM2013NL</strain>
        <tissue evidence="7">Head and thorax</tissue>
    </source>
</reference>
<dbReference type="InterPro" id="IPR015943">
    <property type="entry name" value="WD40/YVTN_repeat-like_dom_sf"/>
</dbReference>
<keyword evidence="4" id="KW-0539">Nucleus</keyword>
<protein>
    <submittedName>
        <fullName evidence="7">Notchless</fullName>
    </submittedName>
</protein>
<evidence type="ECO:0000256" key="2">
    <source>
        <dbReference type="ARBA" id="ARBA00022574"/>
    </source>
</evidence>
<dbReference type="InterPro" id="IPR012972">
    <property type="entry name" value="NLE"/>
</dbReference>
<dbReference type="GO" id="GO:0000027">
    <property type="term" value="P:ribosomal large subunit assembly"/>
    <property type="evidence" value="ECO:0007669"/>
    <property type="project" value="TreeGrafter"/>
</dbReference>
<dbReference type="InterPro" id="IPR036322">
    <property type="entry name" value="WD40_repeat_dom_sf"/>
</dbReference>
<dbReference type="STRING" id="104452.A0A0L7KZ66"/>
<feature type="repeat" description="WD" evidence="5">
    <location>
        <begin position="101"/>
        <end position="142"/>
    </location>
</feature>
<dbReference type="PROSITE" id="PS50082">
    <property type="entry name" value="WD_REPEATS_2"/>
    <property type="match status" value="5"/>
</dbReference>
<dbReference type="Pfam" id="PF08154">
    <property type="entry name" value="NLE"/>
    <property type="match status" value="1"/>
</dbReference>
<evidence type="ECO:0000256" key="1">
    <source>
        <dbReference type="ARBA" id="ARBA00004604"/>
    </source>
</evidence>
<accession>A0A0L7KZ66</accession>
<name>A0A0L7KZ66_OPEBR</name>
<dbReference type="InterPro" id="IPR001632">
    <property type="entry name" value="WD40_G-protein_beta-like"/>
</dbReference>
<comment type="subcellular location">
    <subcellularLocation>
        <location evidence="1">Nucleus</location>
        <location evidence="1">Nucleolus</location>
    </subcellularLocation>
</comment>
<dbReference type="SUPFAM" id="SSF50978">
    <property type="entry name" value="WD40 repeat-like"/>
    <property type="match status" value="1"/>
</dbReference>
<dbReference type="CDD" id="cd00200">
    <property type="entry name" value="WD40"/>
    <property type="match status" value="1"/>
</dbReference>
<dbReference type="InterPro" id="IPR001680">
    <property type="entry name" value="WD40_rpt"/>
</dbReference>
<dbReference type="PRINTS" id="PR00320">
    <property type="entry name" value="GPROTEINBRPT"/>
</dbReference>
<feature type="domain" description="NLE" evidence="6">
    <location>
        <begin position="9"/>
        <end position="68"/>
    </location>
</feature>
<proteinExistence type="predicted"/>
<dbReference type="AlphaFoldDB" id="A0A0L7KZ66"/>
<dbReference type="GO" id="GO:0005730">
    <property type="term" value="C:nucleolus"/>
    <property type="evidence" value="ECO:0007669"/>
    <property type="project" value="UniProtKB-SubCell"/>
</dbReference>
<dbReference type="SMART" id="SM00320">
    <property type="entry name" value="WD40"/>
    <property type="match status" value="6"/>
</dbReference>
<evidence type="ECO:0000313" key="7">
    <source>
        <dbReference type="EMBL" id="KOB68440.1"/>
    </source>
</evidence>
<evidence type="ECO:0000256" key="5">
    <source>
        <dbReference type="PROSITE-ProRule" id="PRU00221"/>
    </source>
</evidence>